<keyword evidence="1" id="KW-0472">Membrane</keyword>
<evidence type="ECO:0000313" key="2">
    <source>
        <dbReference type="EMBL" id="AZQ43122.1"/>
    </source>
</evidence>
<feature type="transmembrane region" description="Helical" evidence="1">
    <location>
        <begin position="243"/>
        <end position="260"/>
    </location>
</feature>
<dbReference type="Proteomes" id="UP000279600">
    <property type="component" value="Chromosome"/>
</dbReference>
<keyword evidence="1" id="KW-0812">Transmembrane</keyword>
<feature type="transmembrane region" description="Helical" evidence="1">
    <location>
        <begin position="186"/>
        <end position="206"/>
    </location>
</feature>
<dbReference type="OrthoDB" id="8229713at2"/>
<feature type="transmembrane region" description="Helical" evidence="1">
    <location>
        <begin position="7"/>
        <end position="23"/>
    </location>
</feature>
<evidence type="ECO:0000256" key="1">
    <source>
        <dbReference type="SAM" id="Phobius"/>
    </source>
</evidence>
<feature type="transmembrane region" description="Helical" evidence="1">
    <location>
        <begin position="218"/>
        <end position="237"/>
    </location>
</feature>
<dbReference type="AlphaFoldDB" id="A0A3S9MVB1"/>
<dbReference type="EMBL" id="CP034549">
    <property type="protein sequence ID" value="AZQ43122.1"/>
    <property type="molecule type" value="Genomic_DNA"/>
</dbReference>
<feature type="transmembrane region" description="Helical" evidence="1">
    <location>
        <begin position="393"/>
        <end position="412"/>
    </location>
</feature>
<reference evidence="2 3" key="1">
    <citation type="submission" date="2018-12" db="EMBL/GenBank/DDBJ databases">
        <title>Complete genome of Nonlabens sp. MJ115.</title>
        <authorList>
            <person name="Choi H.S."/>
            <person name="Jung J."/>
        </authorList>
    </citation>
    <scope>NUCLEOTIDE SEQUENCE [LARGE SCALE GENOMIC DNA]</scope>
    <source>
        <strain evidence="2 3">MJ115</strain>
    </source>
</reference>
<evidence type="ECO:0000313" key="3">
    <source>
        <dbReference type="Proteomes" id="UP000279600"/>
    </source>
</evidence>
<dbReference type="RefSeq" id="WP_126445222.1">
    <property type="nucleotide sequence ID" value="NZ_CP034549.1"/>
</dbReference>
<name>A0A3S9MVB1_9FLAO</name>
<gene>
    <name evidence="2" type="ORF">EJ995_02310</name>
</gene>
<protein>
    <submittedName>
        <fullName evidence="2">O-antigen polysaccharide polymerase Wzy</fullName>
    </submittedName>
</protein>
<feature type="transmembrane region" description="Helical" evidence="1">
    <location>
        <begin position="58"/>
        <end position="79"/>
    </location>
</feature>
<accession>A0A3S9MVB1</accession>
<keyword evidence="3" id="KW-1185">Reference proteome</keyword>
<organism evidence="2 3">
    <name type="scientific">Nonlabens ponticola</name>
    <dbReference type="NCBI Taxonomy" id="2496866"/>
    <lineage>
        <taxon>Bacteria</taxon>
        <taxon>Pseudomonadati</taxon>
        <taxon>Bacteroidota</taxon>
        <taxon>Flavobacteriia</taxon>
        <taxon>Flavobacteriales</taxon>
        <taxon>Flavobacteriaceae</taxon>
        <taxon>Nonlabens</taxon>
    </lineage>
</organism>
<dbReference type="Pfam" id="PF14296">
    <property type="entry name" value="O-ag_pol_Wzy"/>
    <property type="match status" value="1"/>
</dbReference>
<feature type="transmembrane region" description="Helical" evidence="1">
    <location>
        <begin position="29"/>
        <end position="51"/>
    </location>
</feature>
<feature type="transmembrane region" description="Helical" evidence="1">
    <location>
        <begin position="267"/>
        <end position="286"/>
    </location>
</feature>
<proteinExistence type="predicted"/>
<sequence>MFRLKEVFVLIYFIVSLFHFYNFEPENNVIYGLFTLNFCIITFLFFYHLYLEKGYSPFLSTFLVFNYLFFLVAPMSQITTLAAMDDPVFVHKFPYQEDLVIHTLWLIALFNTVFSILYVAFSSRFTSKRIVGELKNRTARRTTPYMIVIWLVLTLLILVTQFQFVIDELNRPSWQSHDVSVIEGLVKTKILFVFPLVGIIITVKALRAAGKLSNKMIYYMALACFFLLLLFFKNPLATKRHELGPIFFILIFLFIPRLITSNLKTTAMIFLAMLVGFPLAQLLTHIDYPLEDIVQDPSLLLSGIEEGVLTKGYYSLNYDAFMNIGVVIEHVANKGFSYGYQMLSGLLFFVPRAIWPSKPPSSGLIVGNTLKDNYGFTFTNLSNPFVSEAYDNFGHIGMVIFAFLLVITMMYFRKWLLSGQLLKQCMAIYFALHLLMLLRGDFTNGIAYLGGALFSMYLLPKSMEQVLDMIIYSRKKNATK</sequence>
<feature type="transmembrane region" description="Helical" evidence="1">
    <location>
        <begin position="99"/>
        <end position="121"/>
    </location>
</feature>
<dbReference type="KEGG" id="noj:EJ995_02310"/>
<dbReference type="InterPro" id="IPR029468">
    <property type="entry name" value="O-ag_pol_Wzy"/>
</dbReference>
<feature type="transmembrane region" description="Helical" evidence="1">
    <location>
        <begin position="445"/>
        <end position="460"/>
    </location>
</feature>
<feature type="transmembrane region" description="Helical" evidence="1">
    <location>
        <begin position="142"/>
        <end position="166"/>
    </location>
</feature>
<keyword evidence="1" id="KW-1133">Transmembrane helix</keyword>